<dbReference type="GO" id="GO:0006508">
    <property type="term" value="P:proteolysis"/>
    <property type="evidence" value="ECO:0007669"/>
    <property type="project" value="InterPro"/>
</dbReference>
<dbReference type="Pfam" id="PF00656">
    <property type="entry name" value="Peptidase_C14"/>
    <property type="match status" value="1"/>
</dbReference>
<evidence type="ECO:0000256" key="2">
    <source>
        <dbReference type="SAM" id="MobiDB-lite"/>
    </source>
</evidence>
<feature type="compositionally biased region" description="Low complexity" evidence="2">
    <location>
        <begin position="7"/>
        <end position="18"/>
    </location>
</feature>
<dbReference type="PANTHER" id="PTHR48104:SF30">
    <property type="entry name" value="METACASPASE-1"/>
    <property type="match status" value="1"/>
</dbReference>
<evidence type="ECO:0000256" key="1">
    <source>
        <dbReference type="ARBA" id="ARBA00009005"/>
    </source>
</evidence>
<comment type="similarity">
    <text evidence="1">Belongs to the peptidase C14B family.</text>
</comment>
<feature type="domain" description="Peptidase C14 caspase" evidence="3">
    <location>
        <begin position="123"/>
        <end position="406"/>
    </location>
</feature>
<organism evidence="4 5">
    <name type="scientific">Batrachochytrium dendrobatidis (strain JEL423)</name>
    <dbReference type="NCBI Taxonomy" id="403673"/>
    <lineage>
        <taxon>Eukaryota</taxon>
        <taxon>Fungi</taxon>
        <taxon>Fungi incertae sedis</taxon>
        <taxon>Chytridiomycota</taxon>
        <taxon>Chytridiomycota incertae sedis</taxon>
        <taxon>Chytridiomycetes</taxon>
        <taxon>Rhizophydiales</taxon>
        <taxon>Rhizophydiales incertae sedis</taxon>
        <taxon>Batrachochytrium</taxon>
    </lineage>
</organism>
<feature type="region of interest" description="Disordered" evidence="2">
    <location>
        <begin position="1"/>
        <end position="22"/>
    </location>
</feature>
<dbReference type="GO" id="GO:0005737">
    <property type="term" value="C:cytoplasm"/>
    <property type="evidence" value="ECO:0007669"/>
    <property type="project" value="TreeGrafter"/>
</dbReference>
<reference evidence="4 5" key="1">
    <citation type="submission" date="2006-10" db="EMBL/GenBank/DDBJ databases">
        <title>The Genome Sequence of Batrachochytrium dendrobatidis JEL423.</title>
        <authorList>
            <consortium name="The Broad Institute Genome Sequencing Platform"/>
            <person name="Birren B."/>
            <person name="Lander E."/>
            <person name="Galagan J."/>
            <person name="Cuomo C."/>
            <person name="Devon K."/>
            <person name="Jaffe D."/>
            <person name="Butler J."/>
            <person name="Alvarez P."/>
            <person name="Gnerre S."/>
            <person name="Grabherr M."/>
            <person name="Kleber M."/>
            <person name="Mauceli E."/>
            <person name="Brockman W."/>
            <person name="Young S."/>
            <person name="LaButti K."/>
            <person name="Sykes S."/>
            <person name="DeCaprio D."/>
            <person name="Crawford M."/>
            <person name="Koehrsen M."/>
            <person name="Engels R."/>
            <person name="Montgomery P."/>
            <person name="Pearson M."/>
            <person name="Howarth C."/>
            <person name="Larson L."/>
            <person name="White J."/>
            <person name="O'Leary S."/>
            <person name="Kodira C."/>
            <person name="Zeng Q."/>
            <person name="Yandava C."/>
            <person name="Alvarado L."/>
            <person name="Longcore J."/>
            <person name="James T."/>
        </authorList>
    </citation>
    <scope>NUCLEOTIDE SEQUENCE [LARGE SCALE GENOMIC DNA]</scope>
    <source>
        <strain evidence="4 5">JEL423</strain>
    </source>
</reference>
<dbReference type="OrthoDB" id="3223806at2759"/>
<accession>A0A177W8F9</accession>
<evidence type="ECO:0000313" key="5">
    <source>
        <dbReference type="Proteomes" id="UP000077115"/>
    </source>
</evidence>
<evidence type="ECO:0000313" key="4">
    <source>
        <dbReference type="EMBL" id="OAJ36025.1"/>
    </source>
</evidence>
<dbReference type="PANTHER" id="PTHR48104">
    <property type="entry name" value="METACASPASE-4"/>
    <property type="match status" value="1"/>
</dbReference>
<dbReference type="Proteomes" id="UP000077115">
    <property type="component" value="Unassembled WGS sequence"/>
</dbReference>
<protein>
    <recommendedName>
        <fullName evidence="3">Peptidase C14 caspase domain-containing protein</fullName>
    </recommendedName>
</protein>
<sequence>MMGAKSTTTTTTTTTTITHHPDGHDEIVRKQDIVTTQYPTIFGKPIVQEAEEHNELEDKHADLPNLQKHRAIITGNAMVAPSINPVRQTAVRSDSRSTIQWDTPPTNYYSEYPGLVSSCQGQKRALLIGIVYRGSEQTLEGCINDSMLMKKFLIQKFNYDPAHIRVLSEDMDDPKLHPTRINIIDSFNWLVKDTFPGDSLVFQYSGHGGQIADLDGDESDGLDEMIFPLDHKENGVILDDELNVLLVKALPRGVRLTAVFDCCHSGSALDLPFTYLPNGRIKENTTMTKIGRMARRTVSDLSKFKIKRAMSNIQGGIKQLKARTQSQSEKVASKGSLVADVILFAGCKDSETSSDAKVNGQAVGAMTYALTKVLKDDKMPTYGELLNKIRHVLAAHFSQKPQISSARYMDMSQPFIM</sequence>
<name>A0A177W8F9_BATDL</name>
<evidence type="ECO:0000259" key="3">
    <source>
        <dbReference type="Pfam" id="PF00656"/>
    </source>
</evidence>
<dbReference type="InterPro" id="IPR050452">
    <property type="entry name" value="Metacaspase"/>
</dbReference>
<dbReference type="eggNOG" id="KOG1546">
    <property type="taxonomic scope" value="Eukaryota"/>
</dbReference>
<gene>
    <name evidence="4" type="ORF">BDEG_20244</name>
</gene>
<dbReference type="InterPro" id="IPR011600">
    <property type="entry name" value="Pept_C14_caspase"/>
</dbReference>
<dbReference type="AlphaFoldDB" id="A0A177W8F9"/>
<dbReference type="GO" id="GO:0004197">
    <property type="term" value="F:cysteine-type endopeptidase activity"/>
    <property type="evidence" value="ECO:0007669"/>
    <property type="project" value="InterPro"/>
</dbReference>
<proteinExistence type="inferred from homology"/>
<reference evidence="4 5" key="2">
    <citation type="submission" date="2016-05" db="EMBL/GenBank/DDBJ databases">
        <title>Lineage-specific infection strategies underlie the spectrum of fungal disease in amphibians.</title>
        <authorList>
            <person name="Cuomo C.A."/>
            <person name="Farrer R.A."/>
            <person name="James T."/>
            <person name="Longcore J."/>
            <person name="Birren B."/>
        </authorList>
    </citation>
    <scope>NUCLEOTIDE SEQUENCE [LARGE SCALE GENOMIC DNA]</scope>
    <source>
        <strain evidence="4 5">JEL423</strain>
    </source>
</reference>
<dbReference type="VEuPathDB" id="FungiDB:BDEG_20244"/>
<dbReference type="EMBL" id="DS022300">
    <property type="protein sequence ID" value="OAJ36025.1"/>
    <property type="molecule type" value="Genomic_DNA"/>
</dbReference>
<dbReference type="Gene3D" id="3.40.50.12660">
    <property type="match status" value="1"/>
</dbReference>